<reference evidence="1 2" key="1">
    <citation type="submission" date="2018-08" db="EMBL/GenBank/DDBJ databases">
        <title>Actinomadura jelena sp. nov., a novel Actinomycete isolated from soil in Chad.</title>
        <authorList>
            <person name="Shi L."/>
        </authorList>
    </citation>
    <scope>NUCLEOTIDE SEQUENCE [LARGE SCALE GENOMIC DNA]</scope>
    <source>
        <strain evidence="1 2">NEAU-G17</strain>
    </source>
</reference>
<evidence type="ECO:0000313" key="1">
    <source>
        <dbReference type="EMBL" id="RFU39530.1"/>
    </source>
</evidence>
<organism evidence="1 2">
    <name type="scientific">Actinomadura logoneensis</name>
    <dbReference type="NCBI Taxonomy" id="2293572"/>
    <lineage>
        <taxon>Bacteria</taxon>
        <taxon>Bacillati</taxon>
        <taxon>Actinomycetota</taxon>
        <taxon>Actinomycetes</taxon>
        <taxon>Streptosporangiales</taxon>
        <taxon>Thermomonosporaceae</taxon>
        <taxon>Actinomadura</taxon>
    </lineage>
</organism>
<sequence length="328" mass="35124">MSEDEAADLAGALCGIVSDYPMDDPRRTLQDCADRLAADPGGPGRAGLVVILNATSPYAVARIESSELLADMAAALRAALRTLDADACDGGHPHAESAHWDAEEAVTAGARLLTEEHRAYLDPDEYDEEYDLPLEAWTCPKALHAIAAEGVEALEEGLRRLRGEGITDGLDERYLGPDGRVDVRRLVQAGRAWWLGIEASAAGLWTARRIVSGEAATPRDRLALLLALGVCVSAWQEGLGDPYLPAMEAAIGTVDLAAGESPCPHGDAPHPWAATDRGDRPSLVTALFTPNDPSAETFALWACPRNLADLARECLADFESWRAMRTHE</sequence>
<protein>
    <submittedName>
        <fullName evidence="1">Uncharacterized protein</fullName>
    </submittedName>
</protein>
<dbReference type="Proteomes" id="UP000261811">
    <property type="component" value="Unassembled WGS sequence"/>
</dbReference>
<gene>
    <name evidence="1" type="ORF">DZF91_21800</name>
</gene>
<dbReference type="EMBL" id="QURH01000335">
    <property type="protein sequence ID" value="RFU39530.1"/>
    <property type="molecule type" value="Genomic_DNA"/>
</dbReference>
<proteinExistence type="predicted"/>
<keyword evidence="2" id="KW-1185">Reference proteome</keyword>
<accession>A0A372JHU9</accession>
<comment type="caution">
    <text evidence="1">The sequence shown here is derived from an EMBL/GenBank/DDBJ whole genome shotgun (WGS) entry which is preliminary data.</text>
</comment>
<evidence type="ECO:0000313" key="2">
    <source>
        <dbReference type="Proteomes" id="UP000261811"/>
    </source>
</evidence>
<name>A0A372JHU9_9ACTN</name>
<dbReference type="AlphaFoldDB" id="A0A372JHU9"/>